<dbReference type="Proteomes" id="UP000612899">
    <property type="component" value="Unassembled WGS sequence"/>
</dbReference>
<evidence type="ECO:0000313" key="3">
    <source>
        <dbReference type="EMBL" id="GIH04846.1"/>
    </source>
</evidence>
<dbReference type="InterPro" id="IPR035992">
    <property type="entry name" value="Ricin_B-like_lectins"/>
</dbReference>
<reference evidence="3" key="1">
    <citation type="submission" date="2021-01" db="EMBL/GenBank/DDBJ databases">
        <title>Whole genome shotgun sequence of Rhizocola hellebori NBRC 109834.</title>
        <authorList>
            <person name="Komaki H."/>
            <person name="Tamura T."/>
        </authorList>
    </citation>
    <scope>NUCLEOTIDE SEQUENCE</scope>
    <source>
        <strain evidence="3">NBRC 109834</strain>
    </source>
</reference>
<dbReference type="PROSITE" id="PS50231">
    <property type="entry name" value="RICIN_B_LECTIN"/>
    <property type="match status" value="1"/>
</dbReference>
<accession>A0A8J3Q6Q2</accession>
<evidence type="ECO:0000313" key="4">
    <source>
        <dbReference type="Proteomes" id="UP000612899"/>
    </source>
</evidence>
<dbReference type="CDD" id="cd00161">
    <property type="entry name" value="beta-trefoil_Ricin-like"/>
    <property type="match status" value="1"/>
</dbReference>
<proteinExistence type="predicted"/>
<evidence type="ECO:0000256" key="1">
    <source>
        <dbReference type="SAM" id="SignalP"/>
    </source>
</evidence>
<gene>
    <name evidence="3" type="ORF">Rhe02_29130</name>
</gene>
<name>A0A8J3Q6Q2_9ACTN</name>
<feature type="chain" id="PRO_5035208798" description="Ricin B lectin domain-containing protein" evidence="1">
    <location>
        <begin position="28"/>
        <end position="204"/>
    </location>
</feature>
<feature type="signal peptide" evidence="1">
    <location>
        <begin position="1"/>
        <end position="27"/>
    </location>
</feature>
<dbReference type="EMBL" id="BONY01000015">
    <property type="protein sequence ID" value="GIH04846.1"/>
    <property type="molecule type" value="Genomic_DNA"/>
</dbReference>
<feature type="domain" description="Ricin B lectin" evidence="2">
    <location>
        <begin position="110"/>
        <end position="165"/>
    </location>
</feature>
<dbReference type="RefSeq" id="WP_203908723.1">
    <property type="nucleotide sequence ID" value="NZ_BONY01000015.1"/>
</dbReference>
<organism evidence="3 4">
    <name type="scientific">Rhizocola hellebori</name>
    <dbReference type="NCBI Taxonomy" id="1392758"/>
    <lineage>
        <taxon>Bacteria</taxon>
        <taxon>Bacillati</taxon>
        <taxon>Actinomycetota</taxon>
        <taxon>Actinomycetes</taxon>
        <taxon>Micromonosporales</taxon>
        <taxon>Micromonosporaceae</taxon>
        <taxon>Rhizocola</taxon>
    </lineage>
</organism>
<keyword evidence="4" id="KW-1185">Reference proteome</keyword>
<dbReference type="Pfam" id="PF14200">
    <property type="entry name" value="RicinB_lectin_2"/>
    <property type="match status" value="1"/>
</dbReference>
<protein>
    <recommendedName>
        <fullName evidence="2">Ricin B lectin domain-containing protein</fullName>
    </recommendedName>
</protein>
<sequence>MKRIAVALATIAGLMASVAFGYSPAQAADVQRPDFATTAIDGPRFVINVRYNECLALVGGGSANGTPIGHYPCNAGPEPWFRWTFEFQGNKLICDYEDFLGNCNRYVEVALYRLHSEQNGKCFEPKGGGTSSGTTLEQWDCRTGTLRQSWILSNGPNGGYFFFNAKAYDEGQHKRAIDAPPFAQDYRVRLWTENGSTAQEWWVV</sequence>
<evidence type="ECO:0000259" key="2">
    <source>
        <dbReference type="Pfam" id="PF14200"/>
    </source>
</evidence>
<dbReference type="Gene3D" id="2.80.10.50">
    <property type="match status" value="2"/>
</dbReference>
<dbReference type="InterPro" id="IPR000772">
    <property type="entry name" value="Ricin_B_lectin"/>
</dbReference>
<comment type="caution">
    <text evidence="3">The sequence shown here is derived from an EMBL/GenBank/DDBJ whole genome shotgun (WGS) entry which is preliminary data.</text>
</comment>
<dbReference type="AlphaFoldDB" id="A0A8J3Q6Q2"/>
<keyword evidence="1" id="KW-0732">Signal</keyword>
<dbReference type="SUPFAM" id="SSF50370">
    <property type="entry name" value="Ricin B-like lectins"/>
    <property type="match status" value="1"/>
</dbReference>